<feature type="compositionally biased region" description="Basic and acidic residues" evidence="1">
    <location>
        <begin position="336"/>
        <end position="352"/>
    </location>
</feature>
<dbReference type="InterPro" id="IPR036770">
    <property type="entry name" value="Ankyrin_rpt-contain_sf"/>
</dbReference>
<reference evidence="2" key="1">
    <citation type="journal article" date="2020" name="Stud. Mycol.">
        <title>101 Dothideomycetes genomes: a test case for predicting lifestyles and emergence of pathogens.</title>
        <authorList>
            <person name="Haridas S."/>
            <person name="Albert R."/>
            <person name="Binder M."/>
            <person name="Bloem J."/>
            <person name="Labutti K."/>
            <person name="Salamov A."/>
            <person name="Andreopoulos B."/>
            <person name="Baker S."/>
            <person name="Barry K."/>
            <person name="Bills G."/>
            <person name="Bluhm B."/>
            <person name="Cannon C."/>
            <person name="Castanera R."/>
            <person name="Culley D."/>
            <person name="Daum C."/>
            <person name="Ezra D."/>
            <person name="Gonzalez J."/>
            <person name="Henrissat B."/>
            <person name="Kuo A."/>
            <person name="Liang C."/>
            <person name="Lipzen A."/>
            <person name="Lutzoni F."/>
            <person name="Magnuson J."/>
            <person name="Mondo S."/>
            <person name="Nolan M."/>
            <person name="Ohm R."/>
            <person name="Pangilinan J."/>
            <person name="Park H.-J."/>
            <person name="Ramirez L."/>
            <person name="Alfaro M."/>
            <person name="Sun H."/>
            <person name="Tritt A."/>
            <person name="Yoshinaga Y."/>
            <person name="Zwiers L.-H."/>
            <person name="Turgeon B."/>
            <person name="Goodwin S."/>
            <person name="Spatafora J."/>
            <person name="Crous P."/>
            <person name="Grigoriev I."/>
        </authorList>
    </citation>
    <scope>NUCLEOTIDE SEQUENCE</scope>
    <source>
        <strain evidence="2">CBS 675.92</strain>
    </source>
</reference>
<dbReference type="Gene3D" id="1.25.40.20">
    <property type="entry name" value="Ankyrin repeat-containing domain"/>
    <property type="match status" value="1"/>
</dbReference>
<evidence type="ECO:0000313" key="2">
    <source>
        <dbReference type="EMBL" id="KAF1963218.1"/>
    </source>
</evidence>
<proteinExistence type="predicted"/>
<keyword evidence="3" id="KW-1185">Reference proteome</keyword>
<dbReference type="EMBL" id="ML976978">
    <property type="protein sequence ID" value="KAF1963218.1"/>
    <property type="molecule type" value="Genomic_DNA"/>
</dbReference>
<dbReference type="AlphaFoldDB" id="A0A6A5UEN7"/>
<organism evidence="2 3">
    <name type="scientific">Byssothecium circinans</name>
    <dbReference type="NCBI Taxonomy" id="147558"/>
    <lineage>
        <taxon>Eukaryota</taxon>
        <taxon>Fungi</taxon>
        <taxon>Dikarya</taxon>
        <taxon>Ascomycota</taxon>
        <taxon>Pezizomycotina</taxon>
        <taxon>Dothideomycetes</taxon>
        <taxon>Pleosporomycetidae</taxon>
        <taxon>Pleosporales</taxon>
        <taxon>Massarineae</taxon>
        <taxon>Massarinaceae</taxon>
        <taxon>Byssothecium</taxon>
    </lineage>
</organism>
<accession>A0A6A5UEN7</accession>
<dbReference type="OrthoDB" id="341259at2759"/>
<feature type="compositionally biased region" description="Polar residues" evidence="1">
    <location>
        <begin position="1"/>
        <end position="12"/>
    </location>
</feature>
<evidence type="ECO:0000313" key="3">
    <source>
        <dbReference type="Proteomes" id="UP000800035"/>
    </source>
</evidence>
<name>A0A6A5UEN7_9PLEO</name>
<sequence length="630" mass="69431">MSQEAVLPTSTEPPAANTPGGDQPRGFLQGYDIIKLKEPTTDPHSIDVVVVHLSEVRTTPEPGQKGEKSRSPQIDGANDSPPRFSVAALSKRSKAAGREGKDEKGVVKDTHVIQAAAPSTKDRVGAAAETALAPDTGRQDDKKPAIVEPQDPIQRALGVPVARIVRFELRLRGPKAAVKYTDLAIQLGSMVRQWMGTSEKERTTIFFCHGYGCVLLAKMLTEGLPEKSADTAVAQHWTHKLLQKTAAICFFDPPAEKVGIEYLKERTITNLGVERDDPMFNDIFPSLWKNLWKNLWDRIAAEDQHDMVTKVFLRVYTPSAPNTKDKMTSRVGGTDPRAKAESYKVRDQEKEVGATPVAPECMGNTGAAEPEAVPELKKLADEFFPGLPGHDFDLPSQFPTPQDPQLKLILVEFLPKAIMKQRIFSAINCGNVKELKVLLQVNRQLDLSKTKNRKGETLLKRAILIGSTDIMMELLSQRCVDVYGDQGLDAIKTVIKDSNQAENDDDKKERVDLLLTSGAGVRTGMNLVDWAKTENLFDDLKENNSSVLQLLEKPPPRTGPSAAILLRTNPNDGQRKASEETRLSVRQFDATEEGKPLSLHETQQRVARLLYGEHDSAKSTDEHTPPNGIG</sequence>
<feature type="region of interest" description="Disordered" evidence="1">
    <location>
        <begin position="53"/>
        <end position="84"/>
    </location>
</feature>
<evidence type="ECO:0000256" key="1">
    <source>
        <dbReference type="SAM" id="MobiDB-lite"/>
    </source>
</evidence>
<protein>
    <submittedName>
        <fullName evidence="2">Uncharacterized protein</fullName>
    </submittedName>
</protein>
<gene>
    <name evidence="2" type="ORF">CC80DRAFT_108076</name>
</gene>
<feature type="region of interest" description="Disordered" evidence="1">
    <location>
        <begin position="323"/>
        <end position="367"/>
    </location>
</feature>
<feature type="region of interest" description="Disordered" evidence="1">
    <location>
        <begin position="1"/>
        <end position="31"/>
    </location>
</feature>
<dbReference type="Proteomes" id="UP000800035">
    <property type="component" value="Unassembled WGS sequence"/>
</dbReference>
<feature type="region of interest" description="Disordered" evidence="1">
    <location>
        <begin position="550"/>
        <end position="602"/>
    </location>
</feature>
<feature type="compositionally biased region" description="Basic and acidic residues" evidence="1">
    <location>
        <begin position="573"/>
        <end position="583"/>
    </location>
</feature>